<proteinExistence type="predicted"/>
<sequence length="503" mass="52746">MRVTLGPALGLVAATILVPAPAYADEPSAQAIEATTGVKGLVRPSGGDADDVGSATTRDKVWASTTTVRIARDARRGVSVADSGSGSVVLGLPGGGRPVVSSKGTVVYPGNGFRSAVQTTADGTVRGLVEAGKAGPRTFRFPLTVPQGARIARNADGSLDVMRGATPVGHIDAAWAKSTNGTTVPASFGVEGTTVVLHLGQANASRVVAGLSYHAAPGKGGYRGAAAIDATKRTAIWTKEEMRQAKPLDAPEVAPKGTRRSAPARTAPAAAAATDPAAGAMFFSFLGVKKRCTATVVHRNLIATAAHCIQQSGVIFNRWTFVPQYDKGATPYGSWKIKTIYYDQRWGKLNNNPDFDYAFISLQPQNGKYVGDVVPWGRAKLTDLSWRGPCSGDGCPEIPTHVTGYPKNLDSPLECFTQSRLVYLSENGEKGSYFYTFPCRGYAEGVSGTALVGQFPEQGHPGYEVIFGVLGGYQGGGDTDDISYASYWVDGKSLFDDAASKAI</sequence>
<dbReference type="Pfam" id="PF00089">
    <property type="entry name" value="Trypsin"/>
    <property type="match status" value="1"/>
</dbReference>
<organism evidence="5 6">
    <name type="scientific">Actinomadura rudentiformis</name>
    <dbReference type="NCBI Taxonomy" id="359158"/>
    <lineage>
        <taxon>Bacteria</taxon>
        <taxon>Bacillati</taxon>
        <taxon>Actinomycetota</taxon>
        <taxon>Actinomycetes</taxon>
        <taxon>Streptosporangiales</taxon>
        <taxon>Thermomonosporaceae</taxon>
        <taxon>Actinomadura</taxon>
    </lineage>
</organism>
<dbReference type="GO" id="GO:0004252">
    <property type="term" value="F:serine-type endopeptidase activity"/>
    <property type="evidence" value="ECO:0007669"/>
    <property type="project" value="InterPro"/>
</dbReference>
<dbReference type="EMBL" id="WBMT01000014">
    <property type="protein sequence ID" value="KAB2345183.1"/>
    <property type="molecule type" value="Genomic_DNA"/>
</dbReference>
<evidence type="ECO:0000256" key="1">
    <source>
        <dbReference type="ARBA" id="ARBA00022729"/>
    </source>
</evidence>
<dbReference type="PANTHER" id="PTHR15462:SF8">
    <property type="entry name" value="SERINE PROTEASE"/>
    <property type="match status" value="1"/>
</dbReference>
<dbReference type="InterPro" id="IPR050966">
    <property type="entry name" value="Glutamyl_endopeptidase"/>
</dbReference>
<dbReference type="InterPro" id="IPR043504">
    <property type="entry name" value="Peptidase_S1_PA_chymotrypsin"/>
</dbReference>
<keyword evidence="6" id="KW-1185">Reference proteome</keyword>
<feature type="chain" id="PRO_5026060622" evidence="3">
    <location>
        <begin position="25"/>
        <end position="503"/>
    </location>
</feature>
<dbReference type="GO" id="GO:0006508">
    <property type="term" value="P:proteolysis"/>
    <property type="evidence" value="ECO:0007669"/>
    <property type="project" value="UniProtKB-KW"/>
</dbReference>
<reference evidence="5 6" key="1">
    <citation type="submission" date="2019-09" db="EMBL/GenBank/DDBJ databases">
        <title>Actinomadura physcomitrii sp. nov., a novel actinomycete isolated from moss [Physcomitrium sphaericum (Ludw) Fuernr].</title>
        <authorList>
            <person name="Zhuang X."/>
            <person name="Liu C."/>
        </authorList>
    </citation>
    <scope>NUCLEOTIDE SEQUENCE [LARGE SCALE GENOMIC DNA]</scope>
    <source>
        <strain evidence="5 6">HMC1</strain>
    </source>
</reference>
<dbReference type="SUPFAM" id="SSF50494">
    <property type="entry name" value="Trypsin-like serine proteases"/>
    <property type="match status" value="1"/>
</dbReference>
<protein>
    <submittedName>
        <fullName evidence="5">Trypsin-like serine protease</fullName>
    </submittedName>
</protein>
<evidence type="ECO:0000313" key="6">
    <source>
        <dbReference type="Proteomes" id="UP000468735"/>
    </source>
</evidence>
<feature type="region of interest" description="Disordered" evidence="2">
    <location>
        <begin position="251"/>
        <end position="270"/>
    </location>
</feature>
<keyword evidence="5" id="KW-0378">Hydrolase</keyword>
<dbReference type="RefSeq" id="WP_151564895.1">
    <property type="nucleotide sequence ID" value="NZ_WBMT01000014.1"/>
</dbReference>
<gene>
    <name evidence="5" type="ORF">F8566_28355</name>
</gene>
<accession>A0A6H9YQK8</accession>
<comment type="caution">
    <text evidence="5">The sequence shown here is derived from an EMBL/GenBank/DDBJ whole genome shotgun (WGS) entry which is preliminary data.</text>
</comment>
<keyword evidence="5" id="KW-0645">Protease</keyword>
<dbReference type="InterPro" id="IPR001254">
    <property type="entry name" value="Trypsin_dom"/>
</dbReference>
<dbReference type="Gene3D" id="2.40.10.10">
    <property type="entry name" value="Trypsin-like serine proteases"/>
    <property type="match status" value="1"/>
</dbReference>
<evidence type="ECO:0000313" key="5">
    <source>
        <dbReference type="EMBL" id="KAB2345183.1"/>
    </source>
</evidence>
<dbReference type="AlphaFoldDB" id="A0A6H9YQK8"/>
<dbReference type="OrthoDB" id="3507155at2"/>
<keyword evidence="1 3" id="KW-0732">Signal</keyword>
<feature type="signal peptide" evidence="3">
    <location>
        <begin position="1"/>
        <end position="24"/>
    </location>
</feature>
<dbReference type="PANTHER" id="PTHR15462">
    <property type="entry name" value="SERINE PROTEASE"/>
    <property type="match status" value="1"/>
</dbReference>
<dbReference type="InterPro" id="IPR009003">
    <property type="entry name" value="Peptidase_S1_PA"/>
</dbReference>
<evidence type="ECO:0000256" key="2">
    <source>
        <dbReference type="SAM" id="MobiDB-lite"/>
    </source>
</evidence>
<feature type="compositionally biased region" description="Low complexity" evidence="2">
    <location>
        <begin position="260"/>
        <end position="270"/>
    </location>
</feature>
<evidence type="ECO:0000259" key="4">
    <source>
        <dbReference type="Pfam" id="PF00089"/>
    </source>
</evidence>
<feature type="domain" description="Peptidase S1" evidence="4">
    <location>
        <begin position="289"/>
        <end position="370"/>
    </location>
</feature>
<name>A0A6H9YQK8_9ACTN</name>
<evidence type="ECO:0000256" key="3">
    <source>
        <dbReference type="SAM" id="SignalP"/>
    </source>
</evidence>
<dbReference type="Proteomes" id="UP000468735">
    <property type="component" value="Unassembled WGS sequence"/>
</dbReference>